<protein>
    <submittedName>
        <fullName evidence="3">Uncharacterized protein</fullName>
    </submittedName>
</protein>
<keyword evidence="4" id="KW-1185">Reference proteome</keyword>
<dbReference type="EMBL" id="VLKX01000009">
    <property type="protein sequence ID" value="TWI46461.1"/>
    <property type="molecule type" value="Genomic_DNA"/>
</dbReference>
<feature type="transmembrane region" description="Helical" evidence="1">
    <location>
        <begin position="35"/>
        <end position="52"/>
    </location>
</feature>
<keyword evidence="1" id="KW-1133">Transmembrane helix</keyword>
<accession>A0A562PPS7</accession>
<feature type="transmembrane region" description="Helical" evidence="1">
    <location>
        <begin position="64"/>
        <end position="85"/>
    </location>
</feature>
<dbReference type="AlphaFoldDB" id="A0A562PPS7"/>
<evidence type="ECO:0000313" key="2">
    <source>
        <dbReference type="EMBL" id="RDI53560.1"/>
    </source>
</evidence>
<sequence>MDIKSNIWNVLSWLFGIVVLAIGFLNSFWGNDLGFGIFLILLSLVYFPPSHFTFKKITGFSIHLVLKIMLVIFIIWAALGVGELFNKIKLMMIDLG</sequence>
<comment type="caution">
    <text evidence="3">The sequence shown here is derived from an EMBL/GenBank/DDBJ whole genome shotgun (WGS) entry which is preliminary data.</text>
</comment>
<keyword evidence="1" id="KW-0812">Transmembrane</keyword>
<reference evidence="3 5" key="1">
    <citation type="journal article" date="2015" name="Stand. Genomic Sci.">
        <title>Genomic Encyclopedia of Bacterial and Archaeal Type Strains, Phase III: the genomes of soil and plant-associated and newly described type strains.</title>
        <authorList>
            <person name="Whitman W.B."/>
            <person name="Woyke T."/>
            <person name="Klenk H.P."/>
            <person name="Zhou Y."/>
            <person name="Lilburn T.G."/>
            <person name="Beck B.J."/>
            <person name="De Vos P."/>
            <person name="Vandamme P."/>
            <person name="Eisen J.A."/>
            <person name="Garrity G."/>
            <person name="Hugenholtz P."/>
            <person name="Kyrpides N.C."/>
        </authorList>
    </citation>
    <scope>NUCLEOTIDE SEQUENCE [LARGE SCALE GENOMIC DNA]</scope>
    <source>
        <strain evidence="3 5">CGMCC 1.5380</strain>
    </source>
</reference>
<evidence type="ECO:0000313" key="5">
    <source>
        <dbReference type="Proteomes" id="UP000321392"/>
    </source>
</evidence>
<reference evidence="2 4" key="2">
    <citation type="submission" date="2018-07" db="EMBL/GenBank/DDBJ databases">
        <title>Genomic Encyclopedia of Type Strains, Phase IV (KMG-IV): sequencing the most valuable type-strain genomes for metagenomic binning, comparative biology and taxonomic classification.</title>
        <authorList>
            <person name="Goeker M."/>
        </authorList>
    </citation>
    <scope>NUCLEOTIDE SEQUENCE [LARGE SCALE GENOMIC DNA]</scope>
    <source>
        <strain evidence="2 4">DSM 19728</strain>
    </source>
</reference>
<dbReference type="EMBL" id="QQBA01000009">
    <property type="protein sequence ID" value="RDI53560.1"/>
    <property type="molecule type" value="Genomic_DNA"/>
</dbReference>
<proteinExistence type="predicted"/>
<evidence type="ECO:0000256" key="1">
    <source>
        <dbReference type="SAM" id="Phobius"/>
    </source>
</evidence>
<evidence type="ECO:0000313" key="3">
    <source>
        <dbReference type="EMBL" id="TWI46461.1"/>
    </source>
</evidence>
<evidence type="ECO:0000313" key="4">
    <source>
        <dbReference type="Proteomes" id="UP000254518"/>
    </source>
</evidence>
<organism evidence="3 5">
    <name type="scientific">Flavobacterium glaciei</name>
    <dbReference type="NCBI Taxonomy" id="386300"/>
    <lineage>
        <taxon>Bacteria</taxon>
        <taxon>Pseudomonadati</taxon>
        <taxon>Bacteroidota</taxon>
        <taxon>Flavobacteriia</taxon>
        <taxon>Flavobacteriales</taxon>
        <taxon>Flavobacteriaceae</taxon>
        <taxon>Flavobacterium</taxon>
    </lineage>
</organism>
<dbReference type="OrthoDB" id="5741192at2"/>
<reference evidence="3" key="3">
    <citation type="submission" date="2019-07" db="EMBL/GenBank/DDBJ databases">
        <authorList>
            <person name="Whitman W."/>
            <person name="Huntemann M."/>
            <person name="Clum A."/>
            <person name="Pillay M."/>
            <person name="Palaniappan K."/>
            <person name="Varghese N."/>
            <person name="Mikhailova N."/>
            <person name="Stamatis D."/>
            <person name="Reddy T."/>
            <person name="Daum C."/>
            <person name="Shapiro N."/>
            <person name="Ivanova N."/>
            <person name="Kyrpides N."/>
            <person name="Woyke T."/>
        </authorList>
    </citation>
    <scope>NUCLEOTIDE SEQUENCE</scope>
    <source>
        <strain evidence="3">CGMCC 1.5380</strain>
    </source>
</reference>
<dbReference type="Proteomes" id="UP000321392">
    <property type="component" value="Unassembled WGS sequence"/>
</dbReference>
<keyword evidence="1" id="KW-0472">Membrane</keyword>
<feature type="transmembrane region" description="Helical" evidence="1">
    <location>
        <begin position="7"/>
        <end position="29"/>
    </location>
</feature>
<dbReference type="Proteomes" id="UP000254518">
    <property type="component" value="Unassembled WGS sequence"/>
</dbReference>
<gene>
    <name evidence="2" type="ORF">DFR66_109125</name>
    <name evidence="3" type="ORF">IQ02_01985</name>
</gene>
<name>A0A562PPS7_9FLAO</name>
<dbReference type="RefSeq" id="WP_114754610.1">
    <property type="nucleotide sequence ID" value="NZ_QQBA01000009.1"/>
</dbReference>